<dbReference type="Pfam" id="PF00561">
    <property type="entry name" value="Abhydrolase_1"/>
    <property type="match status" value="1"/>
</dbReference>
<dbReference type="InterPro" id="IPR029058">
    <property type="entry name" value="AB_hydrolase_fold"/>
</dbReference>
<protein>
    <submittedName>
        <fullName evidence="2">Alpha/beta hydrolase</fullName>
    </submittedName>
</protein>
<proteinExistence type="predicted"/>
<evidence type="ECO:0000313" key="2">
    <source>
        <dbReference type="EMBL" id="PIM54594.1"/>
    </source>
</evidence>
<dbReference type="GO" id="GO:0047372">
    <property type="term" value="F:monoacylglycerol lipase activity"/>
    <property type="evidence" value="ECO:0007669"/>
    <property type="project" value="TreeGrafter"/>
</dbReference>
<dbReference type="GO" id="GO:0016020">
    <property type="term" value="C:membrane"/>
    <property type="evidence" value="ECO:0007669"/>
    <property type="project" value="TreeGrafter"/>
</dbReference>
<evidence type="ECO:0000313" key="3">
    <source>
        <dbReference type="Proteomes" id="UP000231501"/>
    </source>
</evidence>
<reference evidence="2 3" key="1">
    <citation type="submission" date="2017-11" db="EMBL/GenBank/DDBJ databases">
        <title>Draft genome sequence of Mitsuaria sp. HWN-4.</title>
        <authorList>
            <person name="Gundlapally S.R."/>
        </authorList>
    </citation>
    <scope>NUCLEOTIDE SEQUENCE [LARGE SCALE GENOMIC DNA]</scope>
    <source>
        <strain evidence="2 3">HWN-4</strain>
    </source>
</reference>
<keyword evidence="3" id="KW-1185">Reference proteome</keyword>
<dbReference type="PANTHER" id="PTHR43798">
    <property type="entry name" value="MONOACYLGLYCEROL LIPASE"/>
    <property type="match status" value="1"/>
</dbReference>
<dbReference type="Proteomes" id="UP000231501">
    <property type="component" value="Unassembled WGS sequence"/>
</dbReference>
<dbReference type="GO" id="GO:0046464">
    <property type="term" value="P:acylglycerol catabolic process"/>
    <property type="evidence" value="ECO:0007669"/>
    <property type="project" value="TreeGrafter"/>
</dbReference>
<gene>
    <name evidence="2" type="ORF">CS062_03835</name>
</gene>
<name>A0A2G9CG36_9BURK</name>
<dbReference type="PRINTS" id="PR00111">
    <property type="entry name" value="ABHYDROLASE"/>
</dbReference>
<dbReference type="Gene3D" id="3.40.50.1820">
    <property type="entry name" value="alpha/beta hydrolase"/>
    <property type="match status" value="1"/>
</dbReference>
<feature type="domain" description="AB hydrolase-1" evidence="1">
    <location>
        <begin position="29"/>
        <end position="278"/>
    </location>
</feature>
<dbReference type="AlphaFoldDB" id="A0A2G9CG36"/>
<dbReference type="EMBL" id="PEOG01000009">
    <property type="protein sequence ID" value="PIM54594.1"/>
    <property type="molecule type" value="Genomic_DNA"/>
</dbReference>
<sequence>MCFDRFTLAHATLSQATLRYRRGGSGDLAVLLLHGHPRTHATWHRVAPILADHHSVVCPDLRGYGESSKPTSDAQHAPYSKRSMASDLVELMTQLGHRRFVVVGHDRGAYVALRLALDHPELVRGLVILETVPISEALRRCGAEFAQAWWHWFFFAQPDKPEAAINSDPNRWYGDPEEKRRQMGDRAFEDYQRAINNPSTVFAMLEDYRAGLGIDREHEEADRAAGRKVRCPLLFGWASGDDLGRLYGSPVEIWREWCDDVVVERVFDCGHHIAEERPEQLAEAILRFAAGLAGAASGD</sequence>
<dbReference type="InterPro" id="IPR000073">
    <property type="entry name" value="AB_hydrolase_1"/>
</dbReference>
<evidence type="ECO:0000259" key="1">
    <source>
        <dbReference type="Pfam" id="PF00561"/>
    </source>
</evidence>
<accession>A0A2G9CG36</accession>
<organism evidence="2 3">
    <name type="scientific">Roseateles chitinivorans</name>
    <dbReference type="NCBI Taxonomy" id="2917965"/>
    <lineage>
        <taxon>Bacteria</taxon>
        <taxon>Pseudomonadati</taxon>
        <taxon>Pseudomonadota</taxon>
        <taxon>Betaproteobacteria</taxon>
        <taxon>Burkholderiales</taxon>
        <taxon>Sphaerotilaceae</taxon>
        <taxon>Roseateles</taxon>
    </lineage>
</organism>
<keyword evidence="2" id="KW-0378">Hydrolase</keyword>
<dbReference type="PANTHER" id="PTHR43798:SF33">
    <property type="entry name" value="HYDROLASE, PUTATIVE (AFU_ORTHOLOGUE AFUA_2G14860)-RELATED"/>
    <property type="match status" value="1"/>
</dbReference>
<comment type="caution">
    <text evidence="2">The sequence shown here is derived from an EMBL/GenBank/DDBJ whole genome shotgun (WGS) entry which is preliminary data.</text>
</comment>
<dbReference type="InterPro" id="IPR050266">
    <property type="entry name" value="AB_hydrolase_sf"/>
</dbReference>
<dbReference type="SUPFAM" id="SSF53474">
    <property type="entry name" value="alpha/beta-Hydrolases"/>
    <property type="match status" value="1"/>
</dbReference>
<dbReference type="RefSeq" id="WP_099860238.1">
    <property type="nucleotide sequence ID" value="NZ_PEOG01000009.1"/>
</dbReference>
<dbReference type="OrthoDB" id="2987348at2"/>